<organism evidence="1 2">
    <name type="scientific">Sphaerospermopsis kisseleviana CS-549</name>
    <dbReference type="NCBI Taxonomy" id="3021783"/>
    <lineage>
        <taxon>Bacteria</taxon>
        <taxon>Bacillati</taxon>
        <taxon>Cyanobacteriota</taxon>
        <taxon>Cyanophyceae</taxon>
        <taxon>Nostocales</taxon>
        <taxon>Aphanizomenonaceae</taxon>
        <taxon>Sphaerospermopsis</taxon>
        <taxon>Sphaerospermopsis kisseleviana</taxon>
    </lineage>
</organism>
<keyword evidence="2" id="KW-1185">Reference proteome</keyword>
<evidence type="ECO:0000313" key="2">
    <source>
        <dbReference type="Proteomes" id="UP001211711"/>
    </source>
</evidence>
<sequence length="59" mass="6227">MGSLSTQAFAQTKPSPVTAFLDRLGMNYEVQKDGTIAILAGVDGNRTQNGFIVPEVGTL</sequence>
<evidence type="ECO:0008006" key="3">
    <source>
        <dbReference type="Google" id="ProtNLM"/>
    </source>
</evidence>
<evidence type="ECO:0000313" key="1">
    <source>
        <dbReference type="EMBL" id="MDB9442494.1"/>
    </source>
</evidence>
<comment type="caution">
    <text evidence="1">The sequence shown here is derived from an EMBL/GenBank/DDBJ whole genome shotgun (WGS) entry which is preliminary data.</text>
</comment>
<proteinExistence type="predicted"/>
<protein>
    <recommendedName>
        <fullName evidence="3">Beta-lactamase</fullName>
    </recommendedName>
</protein>
<reference evidence="1 2" key="1">
    <citation type="submission" date="2023-01" db="EMBL/GenBank/DDBJ databases">
        <title>Genomes from the Australian National Cyanobacteria Reference Collection.</title>
        <authorList>
            <person name="Willis A."/>
            <person name="Lee E.M.F."/>
        </authorList>
    </citation>
    <scope>NUCLEOTIDE SEQUENCE [LARGE SCALE GENOMIC DNA]</scope>
    <source>
        <strain evidence="1 2">CS-549</strain>
    </source>
</reference>
<dbReference type="EMBL" id="JAQMTI010000172">
    <property type="protein sequence ID" value="MDB9442494.1"/>
    <property type="molecule type" value="Genomic_DNA"/>
</dbReference>
<dbReference type="RefSeq" id="WP_096572179.1">
    <property type="nucleotide sequence ID" value="NZ_JAQMTI010000172.1"/>
</dbReference>
<accession>A0ABT4ZU24</accession>
<dbReference type="Proteomes" id="UP001211711">
    <property type="component" value="Unassembled WGS sequence"/>
</dbReference>
<name>A0ABT4ZU24_9CYAN</name>
<gene>
    <name evidence="1" type="ORF">PN497_14145</name>
</gene>